<feature type="chain" id="PRO_5021984974" evidence="1">
    <location>
        <begin position="21"/>
        <end position="342"/>
    </location>
</feature>
<reference evidence="2 3" key="1">
    <citation type="submission" date="2019-06" db="EMBL/GenBank/DDBJ databases">
        <title>Sequencing the genomes of 1000 actinobacteria strains.</title>
        <authorList>
            <person name="Klenk H.-P."/>
        </authorList>
    </citation>
    <scope>NUCLEOTIDE SEQUENCE [LARGE SCALE GENOMIC DNA]</scope>
    <source>
        <strain evidence="2 3">DSM 45679</strain>
    </source>
</reference>
<evidence type="ECO:0000256" key="1">
    <source>
        <dbReference type="SAM" id="SignalP"/>
    </source>
</evidence>
<comment type="caution">
    <text evidence="2">The sequence shown here is derived from an EMBL/GenBank/DDBJ whole genome shotgun (WGS) entry which is preliminary data.</text>
</comment>
<accession>A0A542DBH1</accession>
<dbReference type="EMBL" id="VFML01000001">
    <property type="protein sequence ID" value="TQJ00412.1"/>
    <property type="molecule type" value="Genomic_DNA"/>
</dbReference>
<organism evidence="2 3">
    <name type="scientific">Amycolatopsis cihanbeyliensis</name>
    <dbReference type="NCBI Taxonomy" id="1128664"/>
    <lineage>
        <taxon>Bacteria</taxon>
        <taxon>Bacillati</taxon>
        <taxon>Actinomycetota</taxon>
        <taxon>Actinomycetes</taxon>
        <taxon>Pseudonocardiales</taxon>
        <taxon>Pseudonocardiaceae</taxon>
        <taxon>Amycolatopsis</taxon>
    </lineage>
</organism>
<dbReference type="Proteomes" id="UP000320876">
    <property type="component" value="Unassembled WGS sequence"/>
</dbReference>
<dbReference type="AlphaFoldDB" id="A0A542DBH1"/>
<protein>
    <submittedName>
        <fullName evidence="2">Putative membrane protein</fullName>
    </submittedName>
</protein>
<evidence type="ECO:0000313" key="2">
    <source>
        <dbReference type="EMBL" id="TQJ00412.1"/>
    </source>
</evidence>
<proteinExistence type="predicted"/>
<keyword evidence="1" id="KW-0732">Signal</keyword>
<dbReference type="OrthoDB" id="4310309at2"/>
<feature type="signal peptide" evidence="1">
    <location>
        <begin position="1"/>
        <end position="20"/>
    </location>
</feature>
<name>A0A542DBH1_AMYCI</name>
<evidence type="ECO:0000313" key="3">
    <source>
        <dbReference type="Proteomes" id="UP000320876"/>
    </source>
</evidence>
<gene>
    <name evidence="2" type="ORF">FB471_0032</name>
</gene>
<sequence length="342" mass="34371">MRILAGVLTTLALTAGLATAAPAAATAERSAAYAVNDDGIIIGSVGDAAARWDTGGSLGKLETLPNSIVTHANGINGSGTIVGTDYVGDQQQVAVRWDADGAISELGGHDAVYSSARAVNDAGVTVGDIGGFTSGSAVRWDGEGRLARLDTPSGYVRATARAVNDSGAIAGYLSTGGSEPGTNRTRAVRWNSDGAATILPGLPDGGSSYALGIGRDGTVIGEAEDAAGNGHAVRWDGNGDLTRLATLPGDTVSSASAINDDGVIVGYTTTPDRARVHPVRWDGNGTVRELATRPGDTSGVAEGINGSGVIVGYTLDGDRTATAVRWNRDGTIGELGGNRGTP</sequence>
<dbReference type="RefSeq" id="WP_141995345.1">
    <property type="nucleotide sequence ID" value="NZ_VFML01000001.1"/>
</dbReference>
<keyword evidence="3" id="KW-1185">Reference proteome</keyword>